<dbReference type="SMART" id="SM00421">
    <property type="entry name" value="HTH_LUXR"/>
    <property type="match status" value="1"/>
</dbReference>
<dbReference type="CDD" id="cd06170">
    <property type="entry name" value="LuxR_C_like"/>
    <property type="match status" value="1"/>
</dbReference>
<accession>A0A1H2XWM6</accession>
<dbReference type="GO" id="GO:0003677">
    <property type="term" value="F:DNA binding"/>
    <property type="evidence" value="ECO:0007669"/>
    <property type="project" value="InterPro"/>
</dbReference>
<name>A0A1H2XWM6_9RHOB</name>
<dbReference type="InterPro" id="IPR036388">
    <property type="entry name" value="WH-like_DNA-bd_sf"/>
</dbReference>
<protein>
    <submittedName>
        <fullName evidence="2">Transcriptional regulator, LuxR family</fullName>
    </submittedName>
</protein>
<gene>
    <name evidence="2" type="ORF">SAMN05444276_102651</name>
</gene>
<evidence type="ECO:0000259" key="1">
    <source>
        <dbReference type="PROSITE" id="PS50043"/>
    </source>
</evidence>
<dbReference type="PRINTS" id="PR00038">
    <property type="entry name" value="HTHLUXR"/>
</dbReference>
<dbReference type="AlphaFoldDB" id="A0A1H2XWM6"/>
<evidence type="ECO:0000313" key="2">
    <source>
        <dbReference type="EMBL" id="SDW97221.1"/>
    </source>
</evidence>
<sequence>MLGIYDAVLDPALWPDILDRLAHEVGALGIIIFDMTDDAEALSVRTFSSRYERGAIERYLALHVSYEMADQRIFARHSAAADRIEVIGDEVLAPTSAQLAARPNSQAMAQFGILHRAGALLSRDNPGRDRFSIQFSRSHGPLGSGDRAVLGLYLPHLAKAFELSRPIDRWRGLAAGLAATLDRLSIGICLIRPDRAVIAQNAEFRRQVDELGVMAVTRDGRLEVRHPEGRAWLERLTGDPARHGQFGARPRKEALGALRRDERVSVSVEIAPLGTLEAFGGGRLDGYVVYCLDTSRPVEIDLEGVRRAMGLTAAEADLLGLLAEGLTNREIAGHRDRSVETINTQVKSLLAKADCANRTQLIRRATTIGCRFLA</sequence>
<dbReference type="STRING" id="1545044.SAMN05444276_102651"/>
<evidence type="ECO:0000313" key="3">
    <source>
        <dbReference type="Proteomes" id="UP000182944"/>
    </source>
</evidence>
<dbReference type="Pfam" id="PF00196">
    <property type="entry name" value="GerE"/>
    <property type="match status" value="1"/>
</dbReference>
<dbReference type="GO" id="GO:0006355">
    <property type="term" value="P:regulation of DNA-templated transcription"/>
    <property type="evidence" value="ECO:0007669"/>
    <property type="project" value="InterPro"/>
</dbReference>
<dbReference type="InterPro" id="IPR016032">
    <property type="entry name" value="Sig_transdc_resp-reg_C-effctor"/>
</dbReference>
<dbReference type="SUPFAM" id="SSF46894">
    <property type="entry name" value="C-terminal effector domain of the bipartite response regulators"/>
    <property type="match status" value="1"/>
</dbReference>
<dbReference type="InterPro" id="IPR000792">
    <property type="entry name" value="Tscrpt_reg_LuxR_C"/>
</dbReference>
<feature type="domain" description="HTH luxR-type" evidence="1">
    <location>
        <begin position="304"/>
        <end position="369"/>
    </location>
</feature>
<dbReference type="Gene3D" id="1.10.10.10">
    <property type="entry name" value="Winged helix-like DNA-binding domain superfamily/Winged helix DNA-binding domain"/>
    <property type="match status" value="1"/>
</dbReference>
<keyword evidence="3" id="KW-1185">Reference proteome</keyword>
<organism evidence="2 3">
    <name type="scientific">Paracoccus sanguinis</name>
    <dbReference type="NCBI Taxonomy" id="1545044"/>
    <lineage>
        <taxon>Bacteria</taxon>
        <taxon>Pseudomonadati</taxon>
        <taxon>Pseudomonadota</taxon>
        <taxon>Alphaproteobacteria</taxon>
        <taxon>Rhodobacterales</taxon>
        <taxon>Paracoccaceae</taxon>
        <taxon>Paracoccus</taxon>
    </lineage>
</organism>
<reference evidence="3" key="1">
    <citation type="submission" date="2016-10" db="EMBL/GenBank/DDBJ databases">
        <authorList>
            <person name="Varghese N."/>
            <person name="Submissions S."/>
        </authorList>
    </citation>
    <scope>NUCLEOTIDE SEQUENCE [LARGE SCALE GENOMIC DNA]</scope>
    <source>
        <strain evidence="3">DSM 29303</strain>
    </source>
</reference>
<dbReference type="EMBL" id="FNNA01000002">
    <property type="protein sequence ID" value="SDW97221.1"/>
    <property type="molecule type" value="Genomic_DNA"/>
</dbReference>
<proteinExistence type="predicted"/>
<dbReference type="PROSITE" id="PS50043">
    <property type="entry name" value="HTH_LUXR_2"/>
    <property type="match status" value="1"/>
</dbReference>
<dbReference type="Proteomes" id="UP000182944">
    <property type="component" value="Unassembled WGS sequence"/>
</dbReference>